<sequence length="280" mass="29496">MKIFVAGASGVLGRAFTRRALEDGHRLVGMTRSARGAEIVSSSGAMPVVADAYDAAAVAGAIAEARPDAVVHLLTDLAGGDPASNSRLREAGTRNLVDAAIAAGVQRMVAESISWVYPSGTRPATEDDPLDIEAPEPRRTTIRGVVALEEAVRRMPIGVVLRFGQLYGPGTWFARDGRTADAAREGRLPATETVGSFVHVEDAAAVALRALAWEAGTWNVVDDEPAPGTAWVPVFARALGAPETAVTTTGDIGRPVSNARMREAGVRLLQPSWRDRLGQE</sequence>
<proteinExistence type="predicted"/>
<dbReference type="InterPro" id="IPR036291">
    <property type="entry name" value="NAD(P)-bd_dom_sf"/>
</dbReference>
<accession>A0AAU7GEP7</accession>
<organism evidence="2">
    <name type="scientific">Leifsonia sp. NPDC080035</name>
    <dbReference type="NCBI Taxonomy" id="3143936"/>
    <lineage>
        <taxon>Bacteria</taxon>
        <taxon>Bacillati</taxon>
        <taxon>Actinomycetota</taxon>
        <taxon>Actinomycetes</taxon>
        <taxon>Micrococcales</taxon>
        <taxon>Microbacteriaceae</taxon>
        <taxon>Leifsonia</taxon>
    </lineage>
</organism>
<dbReference type="Pfam" id="PF01370">
    <property type="entry name" value="Epimerase"/>
    <property type="match status" value="1"/>
</dbReference>
<dbReference type="EMBL" id="CP157390">
    <property type="protein sequence ID" value="XBM49397.1"/>
    <property type="molecule type" value="Genomic_DNA"/>
</dbReference>
<dbReference type="PANTHER" id="PTHR48079">
    <property type="entry name" value="PROTEIN YEEZ"/>
    <property type="match status" value="1"/>
</dbReference>
<dbReference type="InterPro" id="IPR001509">
    <property type="entry name" value="Epimerase_deHydtase"/>
</dbReference>
<dbReference type="GO" id="GO:0004029">
    <property type="term" value="F:aldehyde dehydrogenase (NAD+) activity"/>
    <property type="evidence" value="ECO:0007669"/>
    <property type="project" value="TreeGrafter"/>
</dbReference>
<dbReference type="InterPro" id="IPR051783">
    <property type="entry name" value="NAD(P)-dependent_oxidoreduct"/>
</dbReference>
<dbReference type="PANTHER" id="PTHR48079:SF6">
    <property type="entry name" value="NAD(P)-BINDING DOMAIN-CONTAINING PROTEIN-RELATED"/>
    <property type="match status" value="1"/>
</dbReference>
<dbReference type="Gene3D" id="3.40.50.720">
    <property type="entry name" value="NAD(P)-binding Rossmann-like Domain"/>
    <property type="match status" value="1"/>
</dbReference>
<dbReference type="RefSeq" id="WP_348789315.1">
    <property type="nucleotide sequence ID" value="NZ_CP157390.1"/>
</dbReference>
<evidence type="ECO:0000313" key="2">
    <source>
        <dbReference type="EMBL" id="XBM49397.1"/>
    </source>
</evidence>
<evidence type="ECO:0000259" key="1">
    <source>
        <dbReference type="Pfam" id="PF01370"/>
    </source>
</evidence>
<dbReference type="GO" id="GO:0005737">
    <property type="term" value="C:cytoplasm"/>
    <property type="evidence" value="ECO:0007669"/>
    <property type="project" value="TreeGrafter"/>
</dbReference>
<reference evidence="2" key="1">
    <citation type="submission" date="2024-05" db="EMBL/GenBank/DDBJ databases">
        <title>The Natural Products Discovery Center: Release of the First 8490 Sequenced Strains for Exploring Actinobacteria Biosynthetic Diversity.</title>
        <authorList>
            <person name="Kalkreuter E."/>
            <person name="Kautsar S.A."/>
            <person name="Yang D."/>
            <person name="Bader C.D."/>
            <person name="Teijaro C.N."/>
            <person name="Fluegel L."/>
            <person name="Davis C.M."/>
            <person name="Simpson J.R."/>
            <person name="Lauterbach L."/>
            <person name="Steele A.D."/>
            <person name="Gui C."/>
            <person name="Meng S."/>
            <person name="Li G."/>
            <person name="Viehrig K."/>
            <person name="Ye F."/>
            <person name="Su P."/>
            <person name="Kiefer A.F."/>
            <person name="Nichols A."/>
            <person name="Cepeda A.J."/>
            <person name="Yan W."/>
            <person name="Fan B."/>
            <person name="Jiang Y."/>
            <person name="Adhikari A."/>
            <person name="Zheng C.-J."/>
            <person name="Schuster L."/>
            <person name="Cowan T.M."/>
            <person name="Smanski M.J."/>
            <person name="Chevrette M.G."/>
            <person name="de Carvalho L.P.S."/>
            <person name="Shen B."/>
        </authorList>
    </citation>
    <scope>NUCLEOTIDE SEQUENCE</scope>
    <source>
        <strain evidence="2">NPDC080035</strain>
    </source>
</reference>
<dbReference type="AlphaFoldDB" id="A0AAU7GEP7"/>
<feature type="domain" description="NAD-dependent epimerase/dehydratase" evidence="1">
    <location>
        <begin position="3"/>
        <end position="213"/>
    </location>
</feature>
<name>A0AAU7GEP7_9MICO</name>
<gene>
    <name evidence="2" type="ORF">AAME72_05925</name>
</gene>
<dbReference type="SUPFAM" id="SSF51735">
    <property type="entry name" value="NAD(P)-binding Rossmann-fold domains"/>
    <property type="match status" value="1"/>
</dbReference>
<protein>
    <submittedName>
        <fullName evidence="2">NAD(P)-dependent oxidoreductase</fullName>
    </submittedName>
</protein>